<feature type="chain" id="PRO_5042581814" evidence="5">
    <location>
        <begin position="23"/>
        <end position="127"/>
    </location>
</feature>
<feature type="signal peptide" evidence="5">
    <location>
        <begin position="1"/>
        <end position="22"/>
    </location>
</feature>
<comment type="subcellular location">
    <subcellularLocation>
        <location evidence="1">Secreted</location>
    </subcellularLocation>
</comment>
<evidence type="ECO:0000256" key="4">
    <source>
        <dbReference type="ARBA" id="ARBA00023157"/>
    </source>
</evidence>
<keyword evidence="5" id="KW-0732">Signal</keyword>
<evidence type="ECO:0000313" key="7">
    <source>
        <dbReference type="RefSeq" id="XP_032805982.1"/>
    </source>
</evidence>
<organism evidence="6 7">
    <name type="scientific">Petromyzon marinus</name>
    <name type="common">Sea lamprey</name>
    <dbReference type="NCBI Taxonomy" id="7757"/>
    <lineage>
        <taxon>Eukaryota</taxon>
        <taxon>Metazoa</taxon>
        <taxon>Chordata</taxon>
        <taxon>Craniata</taxon>
        <taxon>Vertebrata</taxon>
        <taxon>Cyclostomata</taxon>
        <taxon>Hyperoartia</taxon>
        <taxon>Petromyzontiformes</taxon>
        <taxon>Petromyzontidae</taxon>
        <taxon>Petromyzon</taxon>
    </lineage>
</organism>
<evidence type="ECO:0000313" key="6">
    <source>
        <dbReference type="Proteomes" id="UP001318040"/>
    </source>
</evidence>
<keyword evidence="4" id="KW-1015">Disulfide bond</keyword>
<protein>
    <submittedName>
        <fullName evidence="7">Beta-microseminoprotein E1-like</fullName>
    </submittedName>
</protein>
<dbReference type="Gene3D" id="2.10.70.10">
    <property type="entry name" value="Complement Module, domain 1"/>
    <property type="match status" value="1"/>
</dbReference>
<dbReference type="Gene3D" id="2.20.25.590">
    <property type="match status" value="1"/>
</dbReference>
<dbReference type="PANTHER" id="PTHR10500">
    <property type="entry name" value="BETA-MICROSEMINOPROTEIN"/>
    <property type="match status" value="1"/>
</dbReference>
<dbReference type="AlphaFoldDB" id="A0AAJ7SWV6"/>
<dbReference type="PANTHER" id="PTHR10500:SF7">
    <property type="entry name" value="BETA-MICROSEMINOPROTEIN"/>
    <property type="match status" value="1"/>
</dbReference>
<accession>A0AAJ7SWV6</accession>
<evidence type="ECO:0000256" key="2">
    <source>
        <dbReference type="ARBA" id="ARBA00010352"/>
    </source>
</evidence>
<dbReference type="InterPro" id="IPR008735">
    <property type="entry name" value="PSP94"/>
</dbReference>
<keyword evidence="6" id="KW-1185">Reference proteome</keyword>
<keyword evidence="3" id="KW-0964">Secreted</keyword>
<dbReference type="KEGG" id="pmrn:116940347"/>
<gene>
    <name evidence="7" type="primary">LOC116940347</name>
</gene>
<reference evidence="7" key="1">
    <citation type="submission" date="2025-08" db="UniProtKB">
        <authorList>
            <consortium name="RefSeq"/>
        </authorList>
    </citation>
    <scope>IDENTIFICATION</scope>
    <source>
        <tissue evidence="7">Sperm</tissue>
    </source>
</reference>
<evidence type="ECO:0000256" key="5">
    <source>
        <dbReference type="SAM" id="SignalP"/>
    </source>
</evidence>
<name>A0AAJ7SWV6_PETMA</name>
<comment type="similarity">
    <text evidence="2">Belongs to the beta-microseminoprotein family.</text>
</comment>
<evidence type="ECO:0000256" key="1">
    <source>
        <dbReference type="ARBA" id="ARBA00004613"/>
    </source>
</evidence>
<dbReference type="Proteomes" id="UP001318040">
    <property type="component" value="Chromosome 8"/>
</dbReference>
<proteinExistence type="inferred from homology"/>
<dbReference type="GO" id="GO:0005576">
    <property type="term" value="C:extracellular region"/>
    <property type="evidence" value="ECO:0007669"/>
    <property type="project" value="UniProtKB-SubCell"/>
</dbReference>
<sequence length="127" mass="13625">MAVTRVALQALVASVLVALSSGGCFHRRAETYVDTHGLVPVLVSSGCLDEFDALREDGERWRTSDCMACSCSSGMVRCCQVAFRPVMGFPASCEPILDTKKCVYTVVKKKNHKVKCPLSGPLAAVGK</sequence>
<evidence type="ECO:0000256" key="3">
    <source>
        <dbReference type="ARBA" id="ARBA00022525"/>
    </source>
</evidence>
<dbReference type="PROSITE" id="PS51257">
    <property type="entry name" value="PROKAR_LIPOPROTEIN"/>
    <property type="match status" value="1"/>
</dbReference>
<dbReference type="RefSeq" id="XP_032805982.1">
    <property type="nucleotide sequence ID" value="XM_032950091.1"/>
</dbReference>
<dbReference type="Pfam" id="PF05825">
    <property type="entry name" value="PSP94"/>
    <property type="match status" value="1"/>
</dbReference>